<dbReference type="AlphaFoldDB" id="A0AAV5ULX6"/>
<dbReference type="SUPFAM" id="SSF48264">
    <property type="entry name" value="Cytochrome P450"/>
    <property type="match status" value="1"/>
</dbReference>
<dbReference type="InterPro" id="IPR036396">
    <property type="entry name" value="Cyt_P450_sf"/>
</dbReference>
<evidence type="ECO:0000256" key="3">
    <source>
        <dbReference type="ARBA" id="ARBA00023004"/>
    </source>
</evidence>
<protein>
    <recommendedName>
        <fullName evidence="7">Cytochrome P450</fullName>
    </recommendedName>
</protein>
<sequence>LMIVYIVAFAVTLLVCYSFFINKVKGLPPGPPPLPFLGNFHQFEVDMDKKFIEWKRQYGKIFTIWMPHPTVVITDHKV</sequence>
<feature type="non-terminal residue" evidence="5">
    <location>
        <position position="78"/>
    </location>
</feature>
<dbReference type="InterPro" id="IPR001128">
    <property type="entry name" value="Cyt_P450"/>
</dbReference>
<dbReference type="GO" id="GO:0020037">
    <property type="term" value="F:heme binding"/>
    <property type="evidence" value="ECO:0007669"/>
    <property type="project" value="InterPro"/>
</dbReference>
<feature type="non-terminal residue" evidence="5">
    <location>
        <position position="1"/>
    </location>
</feature>
<dbReference type="PANTHER" id="PTHR24300:SF375">
    <property type="entry name" value="CYTOCHROME P450 FAMILY"/>
    <property type="match status" value="1"/>
</dbReference>
<organism evidence="5 6">
    <name type="scientific">Pristionchus entomophagus</name>
    <dbReference type="NCBI Taxonomy" id="358040"/>
    <lineage>
        <taxon>Eukaryota</taxon>
        <taxon>Metazoa</taxon>
        <taxon>Ecdysozoa</taxon>
        <taxon>Nematoda</taxon>
        <taxon>Chromadorea</taxon>
        <taxon>Rhabditida</taxon>
        <taxon>Rhabditina</taxon>
        <taxon>Diplogasteromorpha</taxon>
        <taxon>Diplogasteroidea</taxon>
        <taxon>Neodiplogasteridae</taxon>
        <taxon>Pristionchus</taxon>
    </lineage>
</organism>
<proteinExistence type="inferred from homology"/>
<evidence type="ECO:0000256" key="2">
    <source>
        <dbReference type="ARBA" id="ARBA00022723"/>
    </source>
</evidence>
<dbReference type="GO" id="GO:0005737">
    <property type="term" value="C:cytoplasm"/>
    <property type="evidence" value="ECO:0007669"/>
    <property type="project" value="TreeGrafter"/>
</dbReference>
<name>A0AAV5ULX6_9BILA</name>
<evidence type="ECO:0000313" key="5">
    <source>
        <dbReference type="EMBL" id="GMT07668.1"/>
    </source>
</evidence>
<keyword evidence="6" id="KW-1185">Reference proteome</keyword>
<dbReference type="GO" id="GO:0006805">
    <property type="term" value="P:xenobiotic metabolic process"/>
    <property type="evidence" value="ECO:0007669"/>
    <property type="project" value="TreeGrafter"/>
</dbReference>
<dbReference type="GO" id="GO:0016712">
    <property type="term" value="F:oxidoreductase activity, acting on paired donors, with incorporation or reduction of molecular oxygen, reduced flavin or flavoprotein as one donor, and incorporation of one atom of oxygen"/>
    <property type="evidence" value="ECO:0007669"/>
    <property type="project" value="TreeGrafter"/>
</dbReference>
<dbReference type="Proteomes" id="UP001432027">
    <property type="component" value="Unassembled WGS sequence"/>
</dbReference>
<keyword evidence="4" id="KW-0560">Oxidoreductase</keyword>
<dbReference type="Gene3D" id="1.10.630.10">
    <property type="entry name" value="Cytochrome P450"/>
    <property type="match status" value="1"/>
</dbReference>
<keyword evidence="4" id="KW-0503">Monooxygenase</keyword>
<gene>
    <name evidence="5" type="ORF">PENTCL1PPCAC_29842</name>
</gene>
<dbReference type="Pfam" id="PF00067">
    <property type="entry name" value="p450"/>
    <property type="match status" value="1"/>
</dbReference>
<dbReference type="EMBL" id="BTSX01000006">
    <property type="protein sequence ID" value="GMT07668.1"/>
    <property type="molecule type" value="Genomic_DNA"/>
</dbReference>
<evidence type="ECO:0000256" key="4">
    <source>
        <dbReference type="ARBA" id="ARBA00023033"/>
    </source>
</evidence>
<comment type="similarity">
    <text evidence="1">Belongs to the cytochrome P450 family.</text>
</comment>
<evidence type="ECO:0000256" key="1">
    <source>
        <dbReference type="ARBA" id="ARBA00010617"/>
    </source>
</evidence>
<evidence type="ECO:0000313" key="6">
    <source>
        <dbReference type="Proteomes" id="UP001432027"/>
    </source>
</evidence>
<dbReference type="GO" id="GO:0005506">
    <property type="term" value="F:iron ion binding"/>
    <property type="evidence" value="ECO:0007669"/>
    <property type="project" value="InterPro"/>
</dbReference>
<dbReference type="InterPro" id="IPR050182">
    <property type="entry name" value="Cytochrome_P450_fam2"/>
</dbReference>
<keyword evidence="2" id="KW-0479">Metal-binding</keyword>
<dbReference type="GO" id="GO:0006082">
    <property type="term" value="P:organic acid metabolic process"/>
    <property type="evidence" value="ECO:0007669"/>
    <property type="project" value="TreeGrafter"/>
</dbReference>
<evidence type="ECO:0008006" key="7">
    <source>
        <dbReference type="Google" id="ProtNLM"/>
    </source>
</evidence>
<keyword evidence="3" id="KW-0408">Iron</keyword>
<comment type="caution">
    <text evidence="5">The sequence shown here is derived from an EMBL/GenBank/DDBJ whole genome shotgun (WGS) entry which is preliminary data.</text>
</comment>
<dbReference type="PANTHER" id="PTHR24300">
    <property type="entry name" value="CYTOCHROME P450 508A4-RELATED"/>
    <property type="match status" value="1"/>
</dbReference>
<reference evidence="5" key="1">
    <citation type="submission" date="2023-10" db="EMBL/GenBank/DDBJ databases">
        <title>Genome assembly of Pristionchus species.</title>
        <authorList>
            <person name="Yoshida K."/>
            <person name="Sommer R.J."/>
        </authorList>
    </citation>
    <scope>NUCLEOTIDE SEQUENCE</scope>
    <source>
        <strain evidence="5">RS0144</strain>
    </source>
</reference>
<accession>A0AAV5ULX6</accession>